<reference evidence="1" key="1">
    <citation type="submission" date="2017-02" db="EMBL/GenBank/DDBJ databases">
        <authorList>
            <person name="Regsiter A."/>
            <person name="William W."/>
        </authorList>
    </citation>
    <scope>NUCLEOTIDE SEQUENCE</scope>
    <source>
        <strain evidence="1">Bib</strain>
    </source>
</reference>
<evidence type="ECO:0000313" key="1">
    <source>
        <dbReference type="EMBL" id="SLM11937.1"/>
    </source>
</evidence>
<name>A0A3P3XHE7_9SPIR</name>
<protein>
    <submittedName>
        <fullName evidence="1">Uncharacterized protein</fullName>
    </submittedName>
</protein>
<gene>
    <name evidence="1" type="ORF">SPIROBIBN47_210131</name>
</gene>
<organism evidence="1">
    <name type="scientific">uncultured spirochete</name>
    <dbReference type="NCBI Taxonomy" id="156406"/>
    <lineage>
        <taxon>Bacteria</taxon>
        <taxon>Pseudomonadati</taxon>
        <taxon>Spirochaetota</taxon>
        <taxon>Spirochaetia</taxon>
        <taxon>Spirochaetales</taxon>
        <taxon>environmental samples</taxon>
    </lineage>
</organism>
<dbReference type="AlphaFoldDB" id="A0A3P3XHE7"/>
<proteinExistence type="predicted"/>
<dbReference type="EMBL" id="FWDM01000014">
    <property type="protein sequence ID" value="SLM11937.1"/>
    <property type="molecule type" value="Genomic_DNA"/>
</dbReference>
<sequence length="36" mass="4120">MFILKIDIVLVGYTLYGAVHVPFRFRVSPGIQRTVL</sequence>
<accession>A0A3P3XHE7</accession>